<dbReference type="EMBL" id="BJWL01000001">
    <property type="protein sequence ID" value="GFY80226.1"/>
    <property type="molecule type" value="Genomic_DNA"/>
</dbReference>
<accession>A0A7J0E256</accession>
<organism evidence="1 2">
    <name type="scientific">Actinidia rufa</name>
    <dbReference type="NCBI Taxonomy" id="165716"/>
    <lineage>
        <taxon>Eukaryota</taxon>
        <taxon>Viridiplantae</taxon>
        <taxon>Streptophyta</taxon>
        <taxon>Embryophyta</taxon>
        <taxon>Tracheophyta</taxon>
        <taxon>Spermatophyta</taxon>
        <taxon>Magnoliopsida</taxon>
        <taxon>eudicotyledons</taxon>
        <taxon>Gunneridae</taxon>
        <taxon>Pentapetalae</taxon>
        <taxon>asterids</taxon>
        <taxon>Ericales</taxon>
        <taxon>Actinidiaceae</taxon>
        <taxon>Actinidia</taxon>
    </lineage>
</organism>
<gene>
    <name evidence="1" type="ORF">Acr_01g0000350</name>
</gene>
<reference evidence="1 2" key="1">
    <citation type="submission" date="2019-07" db="EMBL/GenBank/DDBJ databases">
        <title>De Novo Assembly of kiwifruit Actinidia rufa.</title>
        <authorList>
            <person name="Sugita-Konishi S."/>
            <person name="Sato K."/>
            <person name="Mori E."/>
            <person name="Abe Y."/>
            <person name="Kisaki G."/>
            <person name="Hamano K."/>
            <person name="Suezawa K."/>
            <person name="Otani M."/>
            <person name="Fukuda T."/>
            <person name="Manabe T."/>
            <person name="Gomi K."/>
            <person name="Tabuchi M."/>
            <person name="Akimitsu K."/>
            <person name="Kataoka I."/>
        </authorList>
    </citation>
    <scope>NUCLEOTIDE SEQUENCE [LARGE SCALE GENOMIC DNA]</scope>
    <source>
        <strain evidence="2">cv. Fuchu</strain>
    </source>
</reference>
<protein>
    <submittedName>
        <fullName evidence="1">Uncharacterized protein</fullName>
    </submittedName>
</protein>
<dbReference type="AlphaFoldDB" id="A0A7J0E256"/>
<evidence type="ECO:0000313" key="2">
    <source>
        <dbReference type="Proteomes" id="UP000585474"/>
    </source>
</evidence>
<proteinExistence type="predicted"/>
<keyword evidence="2" id="KW-1185">Reference proteome</keyword>
<name>A0A7J0E256_9ERIC</name>
<evidence type="ECO:0000313" key="1">
    <source>
        <dbReference type="EMBL" id="GFY80226.1"/>
    </source>
</evidence>
<sequence length="141" mass="15431">MSEIGFEDGSVAPDSGGGGLAAMVGGGDIVAMDGSFGGGLVGGSDDEIMKLRKSEKQSPVRERVNLVSWLETETNLLSWHLKRKQILFVEISTVRATVPKYNIQTTEREMERLLRQLSQRKREKEKEGGFVAAIAGIRLSH</sequence>
<comment type="caution">
    <text evidence="1">The sequence shown here is derived from an EMBL/GenBank/DDBJ whole genome shotgun (WGS) entry which is preliminary data.</text>
</comment>
<dbReference type="Proteomes" id="UP000585474">
    <property type="component" value="Unassembled WGS sequence"/>
</dbReference>